<keyword evidence="1" id="KW-0695">RNA-directed DNA polymerase</keyword>
<gene>
    <name evidence="1" type="ORF">Tci_028143</name>
</gene>
<dbReference type="GO" id="GO:0003964">
    <property type="term" value="F:RNA-directed DNA polymerase activity"/>
    <property type="evidence" value="ECO:0007669"/>
    <property type="project" value="UniProtKB-KW"/>
</dbReference>
<dbReference type="Gene3D" id="3.30.70.270">
    <property type="match status" value="1"/>
</dbReference>
<dbReference type="SUPFAM" id="SSF56672">
    <property type="entry name" value="DNA/RNA polymerases"/>
    <property type="match status" value="1"/>
</dbReference>
<sequence length="132" mass="15533">MEDFSIYGSSFDHCLKNLDKMLKRYEETNLVLNWEKCHFMVKEGIVLSHKISADHLSRLENPNLGKLTKAEIKDLFPEERLMTDSDKNNEPWLYLTRKSLEVLRKFYWTTLGGRSNQLLHVSSPLLSKPVEY</sequence>
<proteinExistence type="predicted"/>
<accession>A0A6L2L784</accession>
<dbReference type="EMBL" id="BKCJ010003617">
    <property type="protein sequence ID" value="GEU56165.1"/>
    <property type="molecule type" value="Genomic_DNA"/>
</dbReference>
<comment type="caution">
    <text evidence="1">The sequence shown here is derived from an EMBL/GenBank/DDBJ whole genome shotgun (WGS) entry which is preliminary data.</text>
</comment>
<reference evidence="1" key="1">
    <citation type="journal article" date="2019" name="Sci. Rep.">
        <title>Draft genome of Tanacetum cinerariifolium, the natural source of mosquito coil.</title>
        <authorList>
            <person name="Yamashiro T."/>
            <person name="Shiraishi A."/>
            <person name="Satake H."/>
            <person name="Nakayama K."/>
        </authorList>
    </citation>
    <scope>NUCLEOTIDE SEQUENCE</scope>
</reference>
<name>A0A6L2L784_TANCI</name>
<dbReference type="InterPro" id="IPR043128">
    <property type="entry name" value="Rev_trsase/Diguanyl_cyclase"/>
</dbReference>
<dbReference type="AlphaFoldDB" id="A0A6L2L784"/>
<evidence type="ECO:0000313" key="1">
    <source>
        <dbReference type="EMBL" id="GEU56165.1"/>
    </source>
</evidence>
<organism evidence="1">
    <name type="scientific">Tanacetum cinerariifolium</name>
    <name type="common">Dalmatian daisy</name>
    <name type="synonym">Chrysanthemum cinerariifolium</name>
    <dbReference type="NCBI Taxonomy" id="118510"/>
    <lineage>
        <taxon>Eukaryota</taxon>
        <taxon>Viridiplantae</taxon>
        <taxon>Streptophyta</taxon>
        <taxon>Embryophyta</taxon>
        <taxon>Tracheophyta</taxon>
        <taxon>Spermatophyta</taxon>
        <taxon>Magnoliopsida</taxon>
        <taxon>eudicotyledons</taxon>
        <taxon>Gunneridae</taxon>
        <taxon>Pentapetalae</taxon>
        <taxon>asterids</taxon>
        <taxon>campanulids</taxon>
        <taxon>Asterales</taxon>
        <taxon>Asteraceae</taxon>
        <taxon>Asteroideae</taxon>
        <taxon>Anthemideae</taxon>
        <taxon>Anthemidinae</taxon>
        <taxon>Tanacetum</taxon>
    </lineage>
</organism>
<keyword evidence="1" id="KW-0548">Nucleotidyltransferase</keyword>
<dbReference type="InterPro" id="IPR043502">
    <property type="entry name" value="DNA/RNA_pol_sf"/>
</dbReference>
<keyword evidence="1" id="KW-0808">Transferase</keyword>
<protein>
    <submittedName>
        <fullName evidence="1">Reverse transcriptase</fullName>
    </submittedName>
</protein>